<accession>A0A0W0W572</accession>
<dbReference type="EMBL" id="LNYL01000030">
    <property type="protein sequence ID" value="KTD27531.1"/>
    <property type="molecule type" value="Genomic_DNA"/>
</dbReference>
<organism evidence="1 2">
    <name type="scientific">Legionella maceachernii</name>
    <dbReference type="NCBI Taxonomy" id="466"/>
    <lineage>
        <taxon>Bacteria</taxon>
        <taxon>Pseudomonadati</taxon>
        <taxon>Pseudomonadota</taxon>
        <taxon>Gammaproteobacteria</taxon>
        <taxon>Legionellales</taxon>
        <taxon>Legionellaceae</taxon>
        <taxon>Legionella</taxon>
    </lineage>
</organism>
<dbReference type="AlphaFoldDB" id="A0A0W0W572"/>
<evidence type="ECO:0000313" key="2">
    <source>
        <dbReference type="Proteomes" id="UP000054908"/>
    </source>
</evidence>
<evidence type="ECO:0000313" key="1">
    <source>
        <dbReference type="EMBL" id="KTD27531.1"/>
    </source>
</evidence>
<sequence>GRITAKSREVLRFAQDDSGVVIPNAVRDLLGRITAKSRETLRFLLRMTFFYLQTKDLHA</sequence>
<name>A0A0W0W572_9GAMM</name>
<dbReference type="STRING" id="466.Lmac_1187"/>
<protein>
    <submittedName>
        <fullName evidence="1">Uncharacterized protein</fullName>
    </submittedName>
</protein>
<keyword evidence="2" id="KW-1185">Reference proteome</keyword>
<proteinExistence type="predicted"/>
<feature type="non-terminal residue" evidence="1">
    <location>
        <position position="1"/>
    </location>
</feature>
<comment type="caution">
    <text evidence="1">The sequence shown here is derived from an EMBL/GenBank/DDBJ whole genome shotgun (WGS) entry which is preliminary data.</text>
</comment>
<reference evidence="1 2" key="1">
    <citation type="submission" date="2015-11" db="EMBL/GenBank/DDBJ databases">
        <title>Genomic analysis of 38 Legionella species identifies large and diverse effector repertoires.</title>
        <authorList>
            <person name="Burstein D."/>
            <person name="Amaro F."/>
            <person name="Zusman T."/>
            <person name="Lifshitz Z."/>
            <person name="Cohen O."/>
            <person name="Gilbert J.A."/>
            <person name="Pupko T."/>
            <person name="Shuman H.A."/>
            <person name="Segal G."/>
        </authorList>
    </citation>
    <scope>NUCLEOTIDE SEQUENCE [LARGE SCALE GENOMIC DNA]</scope>
    <source>
        <strain evidence="1 2">PX-1-G2-E2</strain>
    </source>
</reference>
<gene>
    <name evidence="1" type="ORF">Lmac_1187</name>
</gene>
<dbReference type="Proteomes" id="UP000054908">
    <property type="component" value="Unassembled WGS sequence"/>
</dbReference>
<dbReference type="PATRIC" id="fig|466.6.peg.1261"/>